<evidence type="ECO:0000313" key="1">
    <source>
        <dbReference type="EMBL" id="TCN22968.1"/>
    </source>
</evidence>
<evidence type="ECO:0000313" key="2">
    <source>
        <dbReference type="Proteomes" id="UP000295689"/>
    </source>
</evidence>
<comment type="caution">
    <text evidence="1">The sequence shown here is derived from an EMBL/GenBank/DDBJ whole genome shotgun (WGS) entry which is preliminary data.</text>
</comment>
<dbReference type="RefSeq" id="WP_121611935.1">
    <property type="nucleotide sequence ID" value="NZ_CP033044.1"/>
</dbReference>
<organism evidence="1 2">
    <name type="scientific">Mesobacillus foraminis</name>
    <dbReference type="NCBI Taxonomy" id="279826"/>
    <lineage>
        <taxon>Bacteria</taxon>
        <taxon>Bacillati</taxon>
        <taxon>Bacillota</taxon>
        <taxon>Bacilli</taxon>
        <taxon>Bacillales</taxon>
        <taxon>Bacillaceae</taxon>
        <taxon>Mesobacillus</taxon>
    </lineage>
</organism>
<dbReference type="EMBL" id="SLVV01000009">
    <property type="protein sequence ID" value="TCN22968.1"/>
    <property type="molecule type" value="Genomic_DNA"/>
</dbReference>
<accession>A0A4R2B8B6</accession>
<name>A0A4R2B8B6_9BACI</name>
<sequence>MKVYVYDNGFLMAGKAWEIKKKLKEYSKEYKLVKDWTEAVSKSVPRTD</sequence>
<dbReference type="Pfam" id="PF13072">
    <property type="entry name" value="MciZ"/>
    <property type="match status" value="1"/>
</dbReference>
<dbReference type="InterPro" id="IPR025177">
    <property type="entry name" value="MciZ"/>
</dbReference>
<reference evidence="1 2" key="1">
    <citation type="journal article" date="2015" name="Stand. Genomic Sci.">
        <title>Genomic Encyclopedia of Bacterial and Archaeal Type Strains, Phase III: the genomes of soil and plant-associated and newly described type strains.</title>
        <authorList>
            <person name="Whitman W.B."/>
            <person name="Woyke T."/>
            <person name="Klenk H.P."/>
            <person name="Zhou Y."/>
            <person name="Lilburn T.G."/>
            <person name="Beck B.J."/>
            <person name="De Vos P."/>
            <person name="Vandamme P."/>
            <person name="Eisen J.A."/>
            <person name="Garrity G."/>
            <person name="Hugenholtz P."/>
            <person name="Kyrpides N.C."/>
        </authorList>
    </citation>
    <scope>NUCLEOTIDE SEQUENCE [LARGE SCALE GENOMIC DNA]</scope>
    <source>
        <strain evidence="1 2">CV53</strain>
    </source>
</reference>
<keyword evidence="2" id="KW-1185">Reference proteome</keyword>
<dbReference type="AlphaFoldDB" id="A0A4R2B8B6"/>
<protein>
    <submittedName>
        <fullName evidence="1">Uncharacterized protein DUF3936</fullName>
    </submittedName>
</protein>
<gene>
    <name evidence="1" type="ORF">EV146_109125</name>
</gene>
<dbReference type="Proteomes" id="UP000295689">
    <property type="component" value="Unassembled WGS sequence"/>
</dbReference>
<proteinExistence type="predicted"/>